<protein>
    <submittedName>
        <fullName evidence="9">Carbohydrate ABC transporter permease</fullName>
    </submittedName>
</protein>
<dbReference type="SUPFAM" id="SSF161098">
    <property type="entry name" value="MetI-like"/>
    <property type="match status" value="1"/>
</dbReference>
<evidence type="ECO:0000259" key="8">
    <source>
        <dbReference type="PROSITE" id="PS50928"/>
    </source>
</evidence>
<reference evidence="10" key="1">
    <citation type="journal article" date="2019" name="Int. J. Syst. Evol. Microbiol.">
        <title>The Global Catalogue of Microorganisms (GCM) 10K type strain sequencing project: providing services to taxonomists for standard genome sequencing and annotation.</title>
        <authorList>
            <consortium name="The Broad Institute Genomics Platform"/>
            <consortium name="The Broad Institute Genome Sequencing Center for Infectious Disease"/>
            <person name="Wu L."/>
            <person name="Ma J."/>
        </authorList>
    </citation>
    <scope>NUCLEOTIDE SEQUENCE [LARGE SCALE GENOMIC DNA]</scope>
    <source>
        <strain evidence="10">XZYJ18</strain>
    </source>
</reference>
<evidence type="ECO:0000256" key="4">
    <source>
        <dbReference type="ARBA" id="ARBA00022692"/>
    </source>
</evidence>
<feature type="transmembrane region" description="Helical" evidence="7">
    <location>
        <begin position="99"/>
        <end position="124"/>
    </location>
</feature>
<evidence type="ECO:0000256" key="3">
    <source>
        <dbReference type="ARBA" id="ARBA00022475"/>
    </source>
</evidence>
<dbReference type="PANTHER" id="PTHR43744">
    <property type="entry name" value="ABC TRANSPORTER PERMEASE PROTEIN MG189-RELATED-RELATED"/>
    <property type="match status" value="1"/>
</dbReference>
<feature type="transmembrane region" description="Helical" evidence="7">
    <location>
        <begin position="66"/>
        <end position="87"/>
    </location>
</feature>
<keyword evidence="2 7" id="KW-0813">Transport</keyword>
<evidence type="ECO:0000313" key="10">
    <source>
        <dbReference type="Proteomes" id="UP001595923"/>
    </source>
</evidence>
<dbReference type="PANTHER" id="PTHR43744:SF12">
    <property type="entry name" value="ABC TRANSPORTER PERMEASE PROTEIN MG189-RELATED"/>
    <property type="match status" value="1"/>
</dbReference>
<feature type="transmembrane region" description="Helical" evidence="7">
    <location>
        <begin position="12"/>
        <end position="33"/>
    </location>
</feature>
<evidence type="ECO:0000256" key="7">
    <source>
        <dbReference type="RuleBase" id="RU363032"/>
    </source>
</evidence>
<evidence type="ECO:0000256" key="5">
    <source>
        <dbReference type="ARBA" id="ARBA00022989"/>
    </source>
</evidence>
<dbReference type="Gene3D" id="1.10.3720.10">
    <property type="entry name" value="MetI-like"/>
    <property type="match status" value="1"/>
</dbReference>
<feature type="domain" description="ABC transmembrane type-1" evidence="8">
    <location>
        <begin position="67"/>
        <end position="260"/>
    </location>
</feature>
<dbReference type="CDD" id="cd06261">
    <property type="entry name" value="TM_PBP2"/>
    <property type="match status" value="1"/>
</dbReference>
<keyword evidence="4 7" id="KW-0812">Transmembrane</keyword>
<gene>
    <name evidence="9" type="ORF">ACFO4E_24050</name>
</gene>
<dbReference type="Proteomes" id="UP001595923">
    <property type="component" value="Unassembled WGS sequence"/>
</dbReference>
<dbReference type="InterPro" id="IPR035906">
    <property type="entry name" value="MetI-like_sf"/>
</dbReference>
<name>A0ABV9E1C0_9ACTN</name>
<evidence type="ECO:0000313" key="9">
    <source>
        <dbReference type="EMBL" id="MFC4564944.1"/>
    </source>
</evidence>
<accession>A0ABV9E1C0</accession>
<dbReference type="InterPro" id="IPR000515">
    <property type="entry name" value="MetI-like"/>
</dbReference>
<comment type="caution">
    <text evidence="9">The sequence shown here is derived from an EMBL/GenBank/DDBJ whole genome shotgun (WGS) entry which is preliminary data.</text>
</comment>
<evidence type="ECO:0000256" key="1">
    <source>
        <dbReference type="ARBA" id="ARBA00004651"/>
    </source>
</evidence>
<evidence type="ECO:0000256" key="6">
    <source>
        <dbReference type="ARBA" id="ARBA00023136"/>
    </source>
</evidence>
<feature type="transmembrane region" description="Helical" evidence="7">
    <location>
        <begin position="183"/>
        <end position="204"/>
    </location>
</feature>
<feature type="transmembrane region" description="Helical" evidence="7">
    <location>
        <begin position="136"/>
        <end position="154"/>
    </location>
</feature>
<keyword evidence="5 7" id="KW-1133">Transmembrane helix</keyword>
<proteinExistence type="inferred from homology"/>
<dbReference type="RefSeq" id="WP_378578517.1">
    <property type="nucleotide sequence ID" value="NZ_JBHSFQ010000030.1"/>
</dbReference>
<dbReference type="EMBL" id="JBHSFQ010000030">
    <property type="protein sequence ID" value="MFC4564944.1"/>
    <property type="molecule type" value="Genomic_DNA"/>
</dbReference>
<dbReference type="PROSITE" id="PS50928">
    <property type="entry name" value="ABC_TM1"/>
    <property type="match status" value="1"/>
</dbReference>
<dbReference type="Pfam" id="PF00528">
    <property type="entry name" value="BPD_transp_1"/>
    <property type="match status" value="1"/>
</dbReference>
<organism evidence="9 10">
    <name type="scientific">Nocardiopsis mangrovi</name>
    <dbReference type="NCBI Taxonomy" id="1179818"/>
    <lineage>
        <taxon>Bacteria</taxon>
        <taxon>Bacillati</taxon>
        <taxon>Actinomycetota</taxon>
        <taxon>Actinomycetes</taxon>
        <taxon>Streptosporangiales</taxon>
        <taxon>Nocardiopsidaceae</taxon>
        <taxon>Nocardiopsis</taxon>
    </lineage>
</organism>
<feature type="transmembrane region" description="Helical" evidence="7">
    <location>
        <begin position="240"/>
        <end position="260"/>
    </location>
</feature>
<keyword evidence="6 7" id="KW-0472">Membrane</keyword>
<evidence type="ECO:0000256" key="2">
    <source>
        <dbReference type="ARBA" id="ARBA00022448"/>
    </source>
</evidence>
<keyword evidence="10" id="KW-1185">Reference proteome</keyword>
<sequence>MRSRREAAISRLILVLATVVALYPALAVLSLALSTPAARPTSLGMPRSLTLANFAQAWDAGRFDSALLSSAFVATTVVVVAVALSVLSGYALARLRVPFAGLILGVLLIGLVLPYEGVIIPLYLQMLDWGLVNTPWALILPQIGLSVSLGTFWMHTFFSGLPRALPEAAAIDGATRFQTLTRVLLPTAAPAVSTLALLVFLYTWNDFLLALVLVPDNPDVQTAPLALSFFAGNTRAADTGVTAAAAVLVALPLMVLYVFLQRRFISGLLSGAVKE</sequence>
<keyword evidence="3" id="KW-1003">Cell membrane</keyword>
<comment type="similarity">
    <text evidence="7">Belongs to the binding-protein-dependent transport system permease family.</text>
</comment>
<comment type="subcellular location">
    <subcellularLocation>
        <location evidence="1 7">Cell membrane</location>
        <topology evidence="1 7">Multi-pass membrane protein</topology>
    </subcellularLocation>
</comment>